<accession>A0A7W8IPL5</accession>
<dbReference type="GO" id="GO:0004519">
    <property type="term" value="F:endonuclease activity"/>
    <property type="evidence" value="ECO:0007669"/>
    <property type="project" value="InterPro"/>
</dbReference>
<dbReference type="AlphaFoldDB" id="A0A7W8IPL5"/>
<organism evidence="2 3">
    <name type="scientific">Anoxybacteroides tepidamans</name>
    <dbReference type="NCBI Taxonomy" id="265948"/>
    <lineage>
        <taxon>Bacteria</taxon>
        <taxon>Bacillati</taxon>
        <taxon>Bacillota</taxon>
        <taxon>Bacilli</taxon>
        <taxon>Bacillales</taxon>
        <taxon>Anoxybacillaceae</taxon>
        <taxon>Anoxybacteroides</taxon>
    </lineage>
</organism>
<keyword evidence="3" id="KW-1185">Reference proteome</keyword>
<dbReference type="Proteomes" id="UP000520011">
    <property type="component" value="Unassembled WGS sequence"/>
</dbReference>
<proteinExistence type="predicted"/>
<name>A0A7W8IPL5_9BACL</name>
<reference evidence="2 3" key="1">
    <citation type="submission" date="2020-08" db="EMBL/GenBank/DDBJ databases">
        <title>Genomic Encyclopedia of Type Strains, Phase IV (KMG-IV): sequencing the most valuable type-strain genomes for metagenomic binning, comparative biology and taxonomic classification.</title>
        <authorList>
            <person name="Goeker M."/>
        </authorList>
    </citation>
    <scope>NUCLEOTIDE SEQUENCE [LARGE SCALE GENOMIC DNA]</scope>
    <source>
        <strain evidence="2 3">DSM 16325</strain>
    </source>
</reference>
<evidence type="ECO:0000313" key="3">
    <source>
        <dbReference type="Proteomes" id="UP000520011"/>
    </source>
</evidence>
<dbReference type="RefSeq" id="WP_183252843.1">
    <property type="nucleotide sequence ID" value="NZ_JACHEP010000004.1"/>
</dbReference>
<dbReference type="InterPro" id="IPR004860">
    <property type="entry name" value="LAGLIDADG_dom"/>
</dbReference>
<dbReference type="SUPFAM" id="SSF55608">
    <property type="entry name" value="Homing endonucleases"/>
    <property type="match status" value="1"/>
</dbReference>
<protein>
    <recommendedName>
        <fullName evidence="1">Homing endonuclease LAGLIDADG domain-containing protein</fullName>
    </recommendedName>
</protein>
<sequence>MRIFQQLPIKALSIISGKLLGDANISIEKNRHPRFRFVHSVNDQAWCFYCYEQLNKYLPLSKPKYRKVLDNRVKKGFTEQYYTQSFKSKVVDQLKSLWYPNSRKTIPFEFLTYSFTPICLAWWYQDDGHLKIENDQVKKVILSTDGFTKAENEALIQLMRQRYDLNFSLDKQNRLILYDKPQIFYFIRLVKPYVHESMKRKITIPSNLKESAKKRTTIYLPNILHITQPTKDIHTILEQLPALHNKLSNEHTYKKLFAEKFPMLKINKATAKSYQIELTKEHFQQINACRQITGLTMSQVVYLCAIDSYKKRP</sequence>
<evidence type="ECO:0000313" key="2">
    <source>
        <dbReference type="EMBL" id="MBB5324272.1"/>
    </source>
</evidence>
<evidence type="ECO:0000259" key="1">
    <source>
        <dbReference type="Pfam" id="PF03161"/>
    </source>
</evidence>
<dbReference type="EMBL" id="JACHEP010000004">
    <property type="protein sequence ID" value="MBB5324272.1"/>
    <property type="molecule type" value="Genomic_DNA"/>
</dbReference>
<dbReference type="Gene3D" id="3.10.28.10">
    <property type="entry name" value="Homing endonucleases"/>
    <property type="match status" value="2"/>
</dbReference>
<feature type="domain" description="Homing endonuclease LAGLIDADG" evidence="1">
    <location>
        <begin position="13"/>
        <end position="175"/>
    </location>
</feature>
<gene>
    <name evidence="2" type="ORF">HNQ34_001365</name>
</gene>
<comment type="caution">
    <text evidence="2">The sequence shown here is derived from an EMBL/GenBank/DDBJ whole genome shotgun (WGS) entry which is preliminary data.</text>
</comment>
<dbReference type="InterPro" id="IPR027434">
    <property type="entry name" value="Homing_endonucl"/>
</dbReference>
<dbReference type="Pfam" id="PF03161">
    <property type="entry name" value="LAGLIDADG_2"/>
    <property type="match status" value="1"/>
</dbReference>